<dbReference type="RefSeq" id="WP_074947267.1">
    <property type="nucleotide sequence ID" value="NZ_FOZU01000025.1"/>
</dbReference>
<evidence type="ECO:0000313" key="1">
    <source>
        <dbReference type="EMBL" id="SFT12726.1"/>
    </source>
</evidence>
<keyword evidence="2" id="KW-1185">Reference proteome</keyword>
<accession>A0A1I6VG54</accession>
<dbReference type="AlphaFoldDB" id="A0A1I6VG54"/>
<gene>
    <name evidence="1" type="ORF">SAMN05444586_102546</name>
</gene>
<organism evidence="1 2">
    <name type="scientific">Acinetobacter bohemicus</name>
    <dbReference type="NCBI Taxonomy" id="1435036"/>
    <lineage>
        <taxon>Bacteria</taxon>
        <taxon>Pseudomonadati</taxon>
        <taxon>Pseudomonadota</taxon>
        <taxon>Gammaproteobacteria</taxon>
        <taxon>Moraxellales</taxon>
        <taxon>Moraxellaceae</taxon>
        <taxon>Acinetobacter</taxon>
    </lineage>
</organism>
<protein>
    <submittedName>
        <fullName evidence="1">Uncharacterized protein</fullName>
    </submittedName>
</protein>
<reference evidence="2" key="1">
    <citation type="submission" date="2016-10" db="EMBL/GenBank/DDBJ databases">
        <authorList>
            <person name="Varghese N."/>
            <person name="Submissions S."/>
        </authorList>
    </citation>
    <scope>NUCLEOTIDE SEQUENCE [LARGE SCALE GENOMIC DNA]</scope>
    <source>
        <strain evidence="2">ANC 5076</strain>
    </source>
</reference>
<proteinExistence type="predicted"/>
<dbReference type="Proteomes" id="UP000182827">
    <property type="component" value="Unassembled WGS sequence"/>
</dbReference>
<name>A0A1I6VG54_9GAMM</name>
<sequence>MIDRNKIHAMLDHWFNSEINGYLGSPYGPDLNSLLMGPLDSPVANEFINKMKQDIPILQQLSADQLALYSQNEGFETKVIYLKVGDVAINLNQIRDNQMSQSMQGETYDVDAS</sequence>
<evidence type="ECO:0000313" key="2">
    <source>
        <dbReference type="Proteomes" id="UP000182827"/>
    </source>
</evidence>
<dbReference type="EMBL" id="FOZU01000025">
    <property type="protein sequence ID" value="SFT12726.1"/>
    <property type="molecule type" value="Genomic_DNA"/>
</dbReference>